<comment type="caution">
    <text evidence="2">The sequence shown here is derived from an EMBL/GenBank/DDBJ whole genome shotgun (WGS) entry which is preliminary data.</text>
</comment>
<organism evidence="2 3">
    <name type="scientific">Bugula neritina</name>
    <name type="common">Brown bryozoan</name>
    <name type="synonym">Sertularia neritina</name>
    <dbReference type="NCBI Taxonomy" id="10212"/>
    <lineage>
        <taxon>Eukaryota</taxon>
        <taxon>Metazoa</taxon>
        <taxon>Spiralia</taxon>
        <taxon>Lophotrochozoa</taxon>
        <taxon>Bryozoa</taxon>
        <taxon>Gymnolaemata</taxon>
        <taxon>Cheilostomatida</taxon>
        <taxon>Flustrina</taxon>
        <taxon>Buguloidea</taxon>
        <taxon>Bugulidae</taxon>
        <taxon>Bugula</taxon>
    </lineage>
</organism>
<dbReference type="AlphaFoldDB" id="A0A7J7KCD5"/>
<accession>A0A7J7KCD5</accession>
<evidence type="ECO:0000256" key="1">
    <source>
        <dbReference type="SAM" id="Phobius"/>
    </source>
</evidence>
<dbReference type="EMBL" id="VXIV02000752">
    <property type="protein sequence ID" value="KAF6036289.1"/>
    <property type="molecule type" value="Genomic_DNA"/>
</dbReference>
<name>A0A7J7KCD5_BUGNE</name>
<protein>
    <submittedName>
        <fullName evidence="2">Uncharacterized protein</fullName>
    </submittedName>
</protein>
<reference evidence="2" key="1">
    <citation type="submission" date="2020-06" db="EMBL/GenBank/DDBJ databases">
        <title>Draft genome of Bugula neritina, a colonial animal packing powerful symbionts and potential medicines.</title>
        <authorList>
            <person name="Rayko M."/>
        </authorList>
    </citation>
    <scope>NUCLEOTIDE SEQUENCE [LARGE SCALE GENOMIC DNA]</scope>
    <source>
        <strain evidence="2">Kwan_BN1</strain>
    </source>
</reference>
<sequence>MKECDEANTLPVVGPTHDCFTKNVSHVGDSHYCKALLFNFVYFETIAKWVSFGLVPFVLFIFAGFVVCGCMCVKEATAGSAAGRNETCSSRV</sequence>
<keyword evidence="3" id="KW-1185">Reference proteome</keyword>
<dbReference type="Proteomes" id="UP000593567">
    <property type="component" value="Unassembled WGS sequence"/>
</dbReference>
<evidence type="ECO:0000313" key="3">
    <source>
        <dbReference type="Proteomes" id="UP000593567"/>
    </source>
</evidence>
<keyword evidence="1" id="KW-0812">Transmembrane</keyword>
<evidence type="ECO:0000313" key="2">
    <source>
        <dbReference type="EMBL" id="KAF6036289.1"/>
    </source>
</evidence>
<keyword evidence="1" id="KW-0472">Membrane</keyword>
<proteinExistence type="predicted"/>
<keyword evidence="1" id="KW-1133">Transmembrane helix</keyword>
<gene>
    <name evidence="2" type="ORF">EB796_005403</name>
</gene>
<feature type="transmembrane region" description="Helical" evidence="1">
    <location>
        <begin position="49"/>
        <end position="73"/>
    </location>
</feature>